<dbReference type="Proteomes" id="UP000002212">
    <property type="component" value="Chromosome"/>
</dbReference>
<dbReference type="PROSITE" id="PS50850">
    <property type="entry name" value="MFS"/>
    <property type="match status" value="1"/>
</dbReference>
<dbReference type="PROSITE" id="PS00217">
    <property type="entry name" value="SUGAR_TRANSPORT_2"/>
    <property type="match status" value="1"/>
</dbReference>
<sequence length="479" mass="51165">MASQSVSPPVPVSGVPKSSLRKIIAASSVGTLIEWYDFYIYGSLAVVFSGMFFPEGNGTAALLVTIAAFGTGFVVRPIGAIVFGRMGDRVGRKKTFMTTLLIMGGATTLLGLMPTYDHIGILAPILLVTLRLLQGLAIGGEYGGAVVYIAENSPTEKRGALTSVLQTTATGGLLLSIGVIVLCRVGLGEAAFTSWGWRIPFLLSAVLVLFSLKIRMKMHESPVFEEMRKSGNLSRSPIRDAVAHKPAFALLLVVLFGVTAGLGVAWYTSQFYTLYFLQTILKIDFLTANVSVGIALVIATPFFVVFGKLSDKHGRMRIILCGLVFSAAGYLPLFAWIRHAAVHGDQFQMVLALTVQVIFVTMIYGPTAAFLSELFPPQIRYTGLSLAYHLGTGVFGGFTPLVALSLNTATGNVLAGLIYPIAVTAITALVFVLTLRRGVDSPIVRRAWKQIDSEYTAESISATAEQPRGSVPAPEAATS</sequence>
<dbReference type="InterPro" id="IPR020846">
    <property type="entry name" value="MFS_dom"/>
</dbReference>
<feature type="transmembrane region" description="Helical" evidence="12">
    <location>
        <begin position="349"/>
        <end position="371"/>
    </location>
</feature>
<evidence type="ECO:0000256" key="3">
    <source>
        <dbReference type="ARBA" id="ARBA00022448"/>
    </source>
</evidence>
<evidence type="ECO:0000256" key="12">
    <source>
        <dbReference type="SAM" id="Phobius"/>
    </source>
</evidence>
<dbReference type="GO" id="GO:0015293">
    <property type="term" value="F:symporter activity"/>
    <property type="evidence" value="ECO:0007669"/>
    <property type="project" value="UniProtKB-KW"/>
</dbReference>
<evidence type="ECO:0000256" key="1">
    <source>
        <dbReference type="ARBA" id="ARBA00004651"/>
    </source>
</evidence>
<dbReference type="KEGG" id="rop:ROP_05600"/>
<dbReference type="HOGENOM" id="CLU_001265_39_2_11"/>
<keyword evidence="8 12" id="KW-0472">Membrane</keyword>
<organism evidence="14 15">
    <name type="scientific">Rhodococcus opacus (strain B4)</name>
    <dbReference type="NCBI Taxonomy" id="632772"/>
    <lineage>
        <taxon>Bacteria</taxon>
        <taxon>Bacillati</taxon>
        <taxon>Actinomycetota</taxon>
        <taxon>Actinomycetes</taxon>
        <taxon>Mycobacteriales</taxon>
        <taxon>Nocardiaceae</taxon>
        <taxon>Rhodococcus</taxon>
    </lineage>
</organism>
<feature type="transmembrane region" description="Helical" evidence="12">
    <location>
        <begin position="60"/>
        <end position="83"/>
    </location>
</feature>
<keyword evidence="3" id="KW-0813">Transport</keyword>
<feature type="transmembrane region" description="Helical" evidence="12">
    <location>
        <begin position="119"/>
        <end position="139"/>
    </location>
</feature>
<dbReference type="InterPro" id="IPR005828">
    <property type="entry name" value="MFS_sugar_transport-like"/>
</dbReference>
<dbReference type="PANTHER" id="PTHR43045:SF7">
    <property type="entry name" value="MAJOR FACILITATOR SUPERFAMILY TRANSPORTER"/>
    <property type="match status" value="1"/>
</dbReference>
<evidence type="ECO:0000256" key="7">
    <source>
        <dbReference type="ARBA" id="ARBA00022989"/>
    </source>
</evidence>
<evidence type="ECO:0000256" key="2">
    <source>
        <dbReference type="ARBA" id="ARBA00008240"/>
    </source>
</evidence>
<comment type="function">
    <text evidence="9">May be a proton symporter involved in the uptake of osmolytes such as proline and glycine betaine.</text>
</comment>
<feature type="transmembrane region" description="Helical" evidence="12">
    <location>
        <begin position="247"/>
        <end position="266"/>
    </location>
</feature>
<feature type="transmembrane region" description="Helical" evidence="12">
    <location>
        <begin position="318"/>
        <end position="337"/>
    </location>
</feature>
<keyword evidence="6" id="KW-0769">Symport</keyword>
<evidence type="ECO:0000256" key="5">
    <source>
        <dbReference type="ARBA" id="ARBA00022692"/>
    </source>
</evidence>
<gene>
    <name evidence="14" type="ordered locus">ROP_05600</name>
</gene>
<evidence type="ECO:0000256" key="8">
    <source>
        <dbReference type="ARBA" id="ARBA00023136"/>
    </source>
</evidence>
<feature type="transmembrane region" description="Helical" evidence="12">
    <location>
        <begin position="417"/>
        <end position="435"/>
    </location>
</feature>
<evidence type="ECO:0000313" key="15">
    <source>
        <dbReference type="Proteomes" id="UP000002212"/>
    </source>
</evidence>
<comment type="subcellular location">
    <subcellularLocation>
        <location evidence="1">Cell membrane</location>
        <topology evidence="1">Multi-pass membrane protein</topology>
    </subcellularLocation>
</comment>
<evidence type="ECO:0000256" key="11">
    <source>
        <dbReference type="SAM" id="MobiDB-lite"/>
    </source>
</evidence>
<dbReference type="CDD" id="cd17369">
    <property type="entry name" value="MFS_ShiA_like"/>
    <property type="match status" value="1"/>
</dbReference>
<dbReference type="FunFam" id="1.20.1250.20:FF:000001">
    <property type="entry name" value="Dicarboxylate MFS transporter"/>
    <property type="match status" value="1"/>
</dbReference>
<dbReference type="InterPro" id="IPR011701">
    <property type="entry name" value="MFS"/>
</dbReference>
<dbReference type="PANTHER" id="PTHR43045">
    <property type="entry name" value="SHIKIMATE TRANSPORTER"/>
    <property type="match status" value="1"/>
</dbReference>
<proteinExistence type="inferred from homology"/>
<evidence type="ECO:0000259" key="13">
    <source>
        <dbReference type="PROSITE" id="PS50850"/>
    </source>
</evidence>
<dbReference type="Pfam" id="PF07690">
    <property type="entry name" value="MFS_1"/>
    <property type="match status" value="1"/>
</dbReference>
<comment type="similarity">
    <text evidence="2">Belongs to the major facilitator superfamily. Metabolite:H+ Symporter (MHS) family (TC 2.A.1.6) family.</text>
</comment>
<feature type="transmembrane region" description="Helical" evidence="12">
    <location>
        <begin position="286"/>
        <end position="306"/>
    </location>
</feature>
<feature type="transmembrane region" description="Helical" evidence="12">
    <location>
        <begin position="194"/>
        <end position="212"/>
    </location>
</feature>
<dbReference type="RefSeq" id="WP_012687814.1">
    <property type="nucleotide sequence ID" value="NC_012522.1"/>
</dbReference>
<dbReference type="InterPro" id="IPR005829">
    <property type="entry name" value="Sugar_transporter_CS"/>
</dbReference>
<reference evidence="14 15" key="1">
    <citation type="submission" date="2009-03" db="EMBL/GenBank/DDBJ databases">
        <title>Comparison of the complete genome sequences of Rhodococcus erythropolis PR4 and Rhodococcus opacus B4.</title>
        <authorList>
            <person name="Takarada H."/>
            <person name="Sekine M."/>
            <person name="Hosoyama A."/>
            <person name="Yamada R."/>
            <person name="Fujisawa T."/>
            <person name="Omata S."/>
            <person name="Shimizu A."/>
            <person name="Tsukatani N."/>
            <person name="Tanikawa S."/>
            <person name="Fujita N."/>
            <person name="Harayama S."/>
        </authorList>
    </citation>
    <scope>NUCLEOTIDE SEQUENCE [LARGE SCALE GENOMIC DNA]</scope>
    <source>
        <strain evidence="14 15">B4</strain>
    </source>
</reference>
<feature type="domain" description="Major facilitator superfamily (MFS) profile" evidence="13">
    <location>
        <begin position="23"/>
        <end position="440"/>
    </location>
</feature>
<evidence type="ECO:0000256" key="6">
    <source>
        <dbReference type="ARBA" id="ARBA00022847"/>
    </source>
</evidence>
<keyword evidence="7 12" id="KW-1133">Transmembrane helix</keyword>
<feature type="transmembrane region" description="Helical" evidence="12">
    <location>
        <begin position="95"/>
        <end position="113"/>
    </location>
</feature>
<keyword evidence="5 12" id="KW-0812">Transmembrane</keyword>
<evidence type="ECO:0000256" key="10">
    <source>
        <dbReference type="ARBA" id="ARBA00039918"/>
    </source>
</evidence>
<dbReference type="SUPFAM" id="SSF103473">
    <property type="entry name" value="MFS general substrate transporter"/>
    <property type="match status" value="1"/>
</dbReference>
<feature type="region of interest" description="Disordered" evidence="11">
    <location>
        <begin position="457"/>
        <end position="479"/>
    </location>
</feature>
<feature type="transmembrane region" description="Helical" evidence="12">
    <location>
        <begin position="383"/>
        <end position="405"/>
    </location>
</feature>
<evidence type="ECO:0000256" key="9">
    <source>
        <dbReference type="ARBA" id="ARBA00037295"/>
    </source>
</evidence>
<keyword evidence="4" id="KW-1003">Cell membrane</keyword>
<protein>
    <recommendedName>
        <fullName evidence="10">Putative proline/betaine transporter</fullName>
    </recommendedName>
</protein>
<feature type="transmembrane region" description="Helical" evidence="12">
    <location>
        <begin position="160"/>
        <end position="182"/>
    </location>
</feature>
<name>C1ARY0_RHOOB</name>
<dbReference type="GO" id="GO:0005886">
    <property type="term" value="C:plasma membrane"/>
    <property type="evidence" value="ECO:0007669"/>
    <property type="project" value="UniProtKB-SubCell"/>
</dbReference>
<dbReference type="EMBL" id="AP011115">
    <property type="protein sequence ID" value="BAH48807.1"/>
    <property type="molecule type" value="Genomic_DNA"/>
</dbReference>
<dbReference type="Gene3D" id="1.20.1250.20">
    <property type="entry name" value="MFS general substrate transporter like domains"/>
    <property type="match status" value="1"/>
</dbReference>
<dbReference type="AlphaFoldDB" id="C1ARY0"/>
<dbReference type="STRING" id="632772.ROP_05600"/>
<dbReference type="PATRIC" id="fig|632772.20.peg.618"/>
<dbReference type="Pfam" id="PF00083">
    <property type="entry name" value="Sugar_tr"/>
    <property type="match status" value="1"/>
</dbReference>
<dbReference type="InterPro" id="IPR036259">
    <property type="entry name" value="MFS_trans_sf"/>
</dbReference>
<accession>C1ARY0</accession>
<evidence type="ECO:0000256" key="4">
    <source>
        <dbReference type="ARBA" id="ARBA00022475"/>
    </source>
</evidence>
<evidence type="ECO:0000313" key="14">
    <source>
        <dbReference type="EMBL" id="BAH48807.1"/>
    </source>
</evidence>